<gene>
    <name evidence="4" type="ORF">DDE83_004750</name>
</gene>
<feature type="chain" id="PRO_5016908137" evidence="2">
    <location>
        <begin position="20"/>
        <end position="212"/>
    </location>
</feature>
<feature type="region of interest" description="Disordered" evidence="1">
    <location>
        <begin position="139"/>
        <end position="186"/>
    </location>
</feature>
<dbReference type="Proteomes" id="UP000249619">
    <property type="component" value="Unassembled WGS sequence"/>
</dbReference>
<accession>A0A364N3M0</accession>
<keyword evidence="5" id="KW-1185">Reference proteome</keyword>
<evidence type="ECO:0000259" key="3">
    <source>
        <dbReference type="Pfam" id="PF24808"/>
    </source>
</evidence>
<dbReference type="PANTHER" id="PTHR38118:SF2">
    <property type="entry name" value="CDP-ALCOHOL PHOSPHATIDYLTRANSFERASE PROTEIN"/>
    <property type="match status" value="1"/>
</dbReference>
<name>A0A364N3M0_STELY</name>
<dbReference type="InterPro" id="IPR056124">
    <property type="entry name" value="DUF7707"/>
</dbReference>
<sequence length="212" mass="21410">MRYSTAIIAASAFAGLVCAQNSTDSYDTPIPCCSVSADQVPEDTKQTWCNANQNTCVELCGGRGQLGSNGNVCDADTLEFSCTCRNGTDISDSLSAYTQSVPGQMCNTFWFDSCINATGQDAQLQRNCEAARDAECGTLSTDGASDDTSSASSSPTSGSPSATSGSSSPDSTDTAETSAASPTPTEGAAANLAAYGSATLAGGLFALFGLAL</sequence>
<comment type="caution">
    <text evidence="4">The sequence shown here is derived from an EMBL/GenBank/DDBJ whole genome shotgun (WGS) entry which is preliminary data.</text>
</comment>
<dbReference type="STRING" id="183478.A0A364N3M0"/>
<evidence type="ECO:0000256" key="1">
    <source>
        <dbReference type="SAM" id="MobiDB-lite"/>
    </source>
</evidence>
<feature type="signal peptide" evidence="2">
    <location>
        <begin position="1"/>
        <end position="19"/>
    </location>
</feature>
<feature type="compositionally biased region" description="Low complexity" evidence="1">
    <location>
        <begin position="140"/>
        <end position="186"/>
    </location>
</feature>
<dbReference type="EMBL" id="QGDH01000060">
    <property type="protein sequence ID" value="RAR11107.1"/>
    <property type="molecule type" value="Genomic_DNA"/>
</dbReference>
<protein>
    <submittedName>
        <fullName evidence="4">Acetyl-CoA synthetase-like protein</fullName>
    </submittedName>
</protein>
<keyword evidence="2" id="KW-0732">Signal</keyword>
<dbReference type="AlphaFoldDB" id="A0A364N3M0"/>
<evidence type="ECO:0000256" key="2">
    <source>
        <dbReference type="SAM" id="SignalP"/>
    </source>
</evidence>
<dbReference type="PANTHER" id="PTHR38118">
    <property type="entry name" value="ANCHORED CELL WALL PROTEIN 11-RELATED"/>
    <property type="match status" value="1"/>
</dbReference>
<proteinExistence type="predicted"/>
<evidence type="ECO:0000313" key="4">
    <source>
        <dbReference type="EMBL" id="RAR11107.1"/>
    </source>
</evidence>
<organism evidence="4 5">
    <name type="scientific">Stemphylium lycopersici</name>
    <name type="common">Tomato gray leaf spot disease fungus</name>
    <name type="synonym">Thyrospora lycopersici</name>
    <dbReference type="NCBI Taxonomy" id="183478"/>
    <lineage>
        <taxon>Eukaryota</taxon>
        <taxon>Fungi</taxon>
        <taxon>Dikarya</taxon>
        <taxon>Ascomycota</taxon>
        <taxon>Pezizomycotina</taxon>
        <taxon>Dothideomycetes</taxon>
        <taxon>Pleosporomycetidae</taxon>
        <taxon>Pleosporales</taxon>
        <taxon>Pleosporineae</taxon>
        <taxon>Pleosporaceae</taxon>
        <taxon>Stemphylium</taxon>
    </lineage>
</organism>
<reference evidence="5" key="1">
    <citation type="submission" date="2018-05" db="EMBL/GenBank/DDBJ databases">
        <title>Draft genome sequence of Stemphylium lycopersici strain CIDEFI 213.</title>
        <authorList>
            <person name="Medina R."/>
            <person name="Franco M.E.E."/>
            <person name="Lucentini C.G."/>
            <person name="Saparrat M.C.N."/>
            <person name="Balatti P.A."/>
        </authorList>
    </citation>
    <scope>NUCLEOTIDE SEQUENCE [LARGE SCALE GENOMIC DNA]</scope>
    <source>
        <strain evidence="5">CIDEFI 213</strain>
    </source>
</reference>
<feature type="domain" description="DUF7707" evidence="3">
    <location>
        <begin position="34"/>
        <end position="140"/>
    </location>
</feature>
<dbReference type="Pfam" id="PF24808">
    <property type="entry name" value="DUF7707"/>
    <property type="match status" value="1"/>
</dbReference>
<evidence type="ECO:0000313" key="5">
    <source>
        <dbReference type="Proteomes" id="UP000249619"/>
    </source>
</evidence>